<protein>
    <submittedName>
        <fullName evidence="1">Uncharacterized protein</fullName>
    </submittedName>
</protein>
<dbReference type="Proteomes" id="UP000239735">
    <property type="component" value="Unassembled WGS sequence"/>
</dbReference>
<evidence type="ECO:0000313" key="1">
    <source>
        <dbReference type="EMBL" id="SPE18695.1"/>
    </source>
</evidence>
<organism evidence="1 2">
    <name type="scientific">Candidatus Sulfuritelmatomonas gaucii</name>
    <dbReference type="NCBI Taxonomy" id="2043161"/>
    <lineage>
        <taxon>Bacteria</taxon>
        <taxon>Pseudomonadati</taxon>
        <taxon>Acidobacteriota</taxon>
        <taxon>Terriglobia</taxon>
        <taxon>Terriglobales</taxon>
        <taxon>Acidobacteriaceae</taxon>
        <taxon>Candidatus Sulfuritelmatomonas</taxon>
    </lineage>
</organism>
<evidence type="ECO:0000313" key="2">
    <source>
        <dbReference type="Proteomes" id="UP000239735"/>
    </source>
</evidence>
<dbReference type="AlphaFoldDB" id="A0A2N9L6W9"/>
<gene>
    <name evidence="1" type="ORF">SBA5_1620004</name>
</gene>
<dbReference type="EMBL" id="OKRB01000071">
    <property type="protein sequence ID" value="SPE18695.1"/>
    <property type="molecule type" value="Genomic_DNA"/>
</dbReference>
<reference evidence="2" key="1">
    <citation type="submission" date="2018-02" db="EMBL/GenBank/DDBJ databases">
        <authorList>
            <person name="Hausmann B."/>
        </authorList>
    </citation>
    <scope>NUCLEOTIDE SEQUENCE [LARGE SCALE GENOMIC DNA]</scope>
    <source>
        <strain evidence="2">Peat soil MAG SbA5</strain>
    </source>
</reference>
<accession>A0A2N9L6W9</accession>
<proteinExistence type="predicted"/>
<name>A0A2N9L6W9_9BACT</name>
<sequence length="57" mass="6103">MPETASNFERVDIPLPLPPSFLPGGVDVVVDRAKGAVDYKSKPIIAICCAMRGEFSP</sequence>